<accession>A0A9E7MRM1</accession>
<dbReference type="EMBL" id="ON529854">
    <property type="protein sequence ID" value="USN14451.1"/>
    <property type="molecule type" value="Genomic_DNA"/>
</dbReference>
<dbReference type="Proteomes" id="UP001057102">
    <property type="component" value="Segment"/>
</dbReference>
<organism evidence="1 2">
    <name type="scientific">Janthinobacterium phage vB_JliS-Donnerlittchen</name>
    <dbReference type="NCBI Taxonomy" id="2948610"/>
    <lineage>
        <taxon>Viruses</taxon>
        <taxon>Duplodnaviria</taxon>
        <taxon>Heunggongvirae</taxon>
        <taxon>Uroviricota</taxon>
        <taxon>Caudoviricetes</taxon>
        <taxon>Mesyanzhinovviridae</taxon>
        <taxon>Bradleyvirinae</taxon>
        <taxon>Donnerlittchenvirus</taxon>
        <taxon>Donnerlittchenvirus donnerlittchenvirus</taxon>
    </lineage>
</organism>
<gene>
    <name evidence="1" type="ORF">DONNERLITTCHEN_00500</name>
</gene>
<evidence type="ECO:0000313" key="2">
    <source>
        <dbReference type="Proteomes" id="UP001057102"/>
    </source>
</evidence>
<proteinExistence type="predicted"/>
<sequence length="117" mass="13273">MDLVAYLAASASGHAEGRSDRSPSQLEALRRLHVGNLEQADGRYREAMSGRGWLSTYQVECALGLGRFCAKDKLERLRARGLVSRRNRDGEASYNRRRGYDWKWNEQPEGDRDDGKA</sequence>
<keyword evidence="2" id="KW-1185">Reference proteome</keyword>
<protein>
    <submittedName>
        <fullName evidence="1">Uncharacterized protein</fullName>
    </submittedName>
</protein>
<evidence type="ECO:0000313" key="1">
    <source>
        <dbReference type="EMBL" id="USN14451.1"/>
    </source>
</evidence>
<name>A0A9E7MRM1_9CAUD</name>
<reference evidence="1" key="1">
    <citation type="submission" date="2022-05" db="EMBL/GenBank/DDBJ databases">
        <authorList>
            <person name="Friedrich I."/>
            <person name="Poehlein A."/>
            <person name="Schneider D."/>
            <person name="Hertel R."/>
            <person name="Daniel R."/>
        </authorList>
    </citation>
    <scope>NUCLEOTIDE SEQUENCE</scope>
</reference>